<dbReference type="EMBL" id="JBFDAA010000019">
    <property type="protein sequence ID" value="KAL1115669.1"/>
    <property type="molecule type" value="Genomic_DNA"/>
</dbReference>
<keyword evidence="4" id="KW-0496">Mitochondrion</keyword>
<evidence type="ECO:0000256" key="7">
    <source>
        <dbReference type="PIRNR" id="PIRNR000185"/>
    </source>
</evidence>
<dbReference type="Pfam" id="PF02812">
    <property type="entry name" value="ELFV_dehydrog_N"/>
    <property type="match status" value="1"/>
</dbReference>
<keyword evidence="9" id="KW-0520">NAD</keyword>
<feature type="binding site" evidence="9">
    <location>
        <position position="262"/>
    </location>
    <ligand>
        <name>NAD(+)</name>
        <dbReference type="ChEBI" id="CHEBI:57540"/>
    </ligand>
</feature>
<dbReference type="InterPro" id="IPR006096">
    <property type="entry name" value="Glu/Leu/Phe/Val/Trp_DH_C"/>
</dbReference>
<comment type="catalytic activity">
    <reaction evidence="5">
        <text>L-glutamate + NAD(+) + H2O = 2-oxoglutarate + NH4(+) + NADH + H(+)</text>
        <dbReference type="Rhea" id="RHEA:15133"/>
        <dbReference type="ChEBI" id="CHEBI:15377"/>
        <dbReference type="ChEBI" id="CHEBI:15378"/>
        <dbReference type="ChEBI" id="CHEBI:16810"/>
        <dbReference type="ChEBI" id="CHEBI:28938"/>
        <dbReference type="ChEBI" id="CHEBI:29985"/>
        <dbReference type="ChEBI" id="CHEBI:57540"/>
        <dbReference type="ChEBI" id="CHEBI:57945"/>
        <dbReference type="EC" id="1.4.1.3"/>
    </reaction>
</comment>
<evidence type="ECO:0000256" key="1">
    <source>
        <dbReference type="ARBA" id="ARBA00004173"/>
    </source>
</evidence>
<dbReference type="InterPro" id="IPR006097">
    <property type="entry name" value="Glu/Leu/Phe/Val/Trp_DH_dimer"/>
</dbReference>
<dbReference type="PROSITE" id="PS00074">
    <property type="entry name" value="GLFV_DEHYDROGENASE"/>
    <property type="match status" value="1"/>
</dbReference>
<feature type="binding site" evidence="9">
    <location>
        <position position="98"/>
    </location>
    <ligand>
        <name>substrate</name>
    </ligand>
</feature>
<reference evidence="13 14" key="1">
    <citation type="submission" date="2024-07" db="EMBL/GenBank/DDBJ databases">
        <title>Chromosome-level genome assembly of the water stick insect Ranatra chinensis (Heteroptera: Nepidae).</title>
        <authorList>
            <person name="Liu X."/>
        </authorList>
    </citation>
    <scope>NUCLEOTIDE SEQUENCE [LARGE SCALE GENOMIC DNA]</scope>
    <source>
        <strain evidence="13">Cailab_2021Rc</strain>
        <tissue evidence="13">Muscle</tissue>
    </source>
</reference>
<feature type="binding site" evidence="9">
    <location>
        <position position="223"/>
    </location>
    <ligand>
        <name>NAD(+)</name>
        <dbReference type="ChEBI" id="CHEBI:57540"/>
    </ligand>
</feature>
<evidence type="ECO:0000259" key="12">
    <source>
        <dbReference type="SMART" id="SM00839"/>
    </source>
</evidence>
<evidence type="ECO:0000256" key="8">
    <source>
        <dbReference type="PIRSR" id="PIRSR000185-1"/>
    </source>
</evidence>
<feature type="binding site" evidence="9">
    <location>
        <position position="122"/>
    </location>
    <ligand>
        <name>substrate</name>
    </ligand>
</feature>
<dbReference type="InterPro" id="IPR046346">
    <property type="entry name" value="Aminoacid_DH-like_N_sf"/>
</dbReference>
<dbReference type="AlphaFoldDB" id="A0ABD0YF39"/>
<feature type="site" description="Important for catalysis" evidence="10">
    <location>
        <position position="176"/>
    </location>
</feature>
<dbReference type="FunFam" id="3.40.50.720:FF:000100">
    <property type="entry name" value="Glutamate dehydrogenase 1, mitochondrial"/>
    <property type="match status" value="1"/>
</dbReference>
<evidence type="ECO:0000256" key="10">
    <source>
        <dbReference type="PIRSR" id="PIRSR000185-3"/>
    </source>
</evidence>
<organism evidence="13 14">
    <name type="scientific">Ranatra chinensis</name>
    <dbReference type="NCBI Taxonomy" id="642074"/>
    <lineage>
        <taxon>Eukaryota</taxon>
        <taxon>Metazoa</taxon>
        <taxon>Ecdysozoa</taxon>
        <taxon>Arthropoda</taxon>
        <taxon>Hexapoda</taxon>
        <taxon>Insecta</taxon>
        <taxon>Pterygota</taxon>
        <taxon>Neoptera</taxon>
        <taxon>Paraneoptera</taxon>
        <taxon>Hemiptera</taxon>
        <taxon>Heteroptera</taxon>
        <taxon>Panheteroptera</taxon>
        <taxon>Nepomorpha</taxon>
        <taxon>Nepidae</taxon>
        <taxon>Ranatrinae</taxon>
        <taxon>Ranatra</taxon>
    </lineage>
</organism>
<feature type="domain" description="Glutamate/phenylalanine/leucine/valine/L-tryptophan dehydrogenase C-terminal" evidence="12">
    <location>
        <begin position="216"/>
        <end position="428"/>
    </location>
</feature>
<dbReference type="InterPro" id="IPR014362">
    <property type="entry name" value="Glu_DH"/>
</dbReference>
<comment type="caution">
    <text evidence="13">The sequence shown here is derived from an EMBL/GenBank/DDBJ whole genome shotgun (WGS) entry which is preliminary data.</text>
</comment>
<dbReference type="Pfam" id="PF00208">
    <property type="entry name" value="ELFV_dehydrog"/>
    <property type="match status" value="1"/>
</dbReference>
<feature type="active site" description="Proton donor" evidence="8">
    <location>
        <position position="134"/>
    </location>
</feature>
<evidence type="ECO:0000313" key="13">
    <source>
        <dbReference type="EMBL" id="KAL1115669.1"/>
    </source>
</evidence>
<dbReference type="InterPro" id="IPR006095">
    <property type="entry name" value="Glu/Leu/Phe/Val/Trp_DH"/>
</dbReference>
<dbReference type="PRINTS" id="PR00082">
    <property type="entry name" value="GLFDHDRGNASE"/>
</dbReference>
<evidence type="ECO:0000256" key="2">
    <source>
        <dbReference type="ARBA" id="ARBA00006382"/>
    </source>
</evidence>
<dbReference type="PANTHER" id="PTHR11606">
    <property type="entry name" value="GLUTAMATE DEHYDROGENASE"/>
    <property type="match status" value="1"/>
</dbReference>
<keyword evidence="14" id="KW-1185">Reference proteome</keyword>
<comment type="similarity">
    <text evidence="2 7 11">Belongs to the Glu/Leu/Phe/Val dehydrogenases family.</text>
</comment>
<feature type="binding site" evidence="9">
    <location>
        <position position="391"/>
    </location>
    <ligand>
        <name>substrate</name>
    </ligand>
</feature>
<sequence>MPDKLKTMEEQQDPIFSEMVDFYFYRAVGKLESAFDEMMKELQVSDEERKMRRNAIVNLMGTCRNQIKVSYPLKRANGEYEIIECYRVHHSTHRLPVKGGIRYSDDINMDEVRALATLMTWKCAMANIPFGGAKGGVKIDPKKYTRQEIEKITRRYAIELAKRRVVGPGIDVPAPDVNTTPAHMAWFLDTYMKTVGSTDMNASALITGKPISMGGVAGRLEATGRGVWHAIEFFINQKELVDAIGLKPGLKDKTVVVQGFGNVGYYSAIHVQDAGAKVIGVAEADGGIFNPQGIDVRELKNHWSSTGSIKGFKGCKDFKDPMEVVYQPCDILIPAAHEKVISKDNADKIKTKVIAEGANGPVTPAGAKILLNKKVLMIPDMYCSAGGVTVSYFEWVKNVNHSSFGRMTFGYEKQNTLMMLGTSYNVSNL</sequence>
<evidence type="ECO:0000313" key="14">
    <source>
        <dbReference type="Proteomes" id="UP001558652"/>
    </source>
</evidence>
<dbReference type="Gene3D" id="3.40.50.10860">
    <property type="entry name" value="Leucine Dehydrogenase, chain A, domain 1"/>
    <property type="match status" value="1"/>
</dbReference>
<dbReference type="Gene3D" id="3.40.50.720">
    <property type="entry name" value="NAD(P)-binding Rossmann-like Domain"/>
    <property type="match status" value="1"/>
</dbReference>
<dbReference type="CDD" id="cd01076">
    <property type="entry name" value="NAD_bind_1_Glu_DH"/>
    <property type="match status" value="1"/>
</dbReference>
<gene>
    <name evidence="13" type="ORF">AAG570_005959</name>
</gene>
<evidence type="ECO:0000256" key="5">
    <source>
        <dbReference type="ARBA" id="ARBA00047867"/>
    </source>
</evidence>
<dbReference type="PIRSF" id="PIRSF000185">
    <property type="entry name" value="Glu_DH"/>
    <property type="match status" value="1"/>
</dbReference>
<keyword evidence="9" id="KW-0547">Nucleotide-binding</keyword>
<dbReference type="SUPFAM" id="SSF51735">
    <property type="entry name" value="NAD(P)-binding Rossmann-fold domains"/>
    <property type="match status" value="1"/>
</dbReference>
<name>A0ABD0YF39_9HEMI</name>
<accession>A0ABD0YF39</accession>
<evidence type="ECO:0000256" key="4">
    <source>
        <dbReference type="ARBA" id="ARBA00023128"/>
    </source>
</evidence>
<dbReference type="GO" id="GO:0005739">
    <property type="term" value="C:mitochondrion"/>
    <property type="evidence" value="ECO:0007669"/>
    <property type="project" value="UniProtKB-SubCell"/>
</dbReference>
<dbReference type="Proteomes" id="UP001558652">
    <property type="component" value="Unassembled WGS sequence"/>
</dbReference>
<proteinExistence type="inferred from homology"/>
<comment type="catalytic activity">
    <reaction evidence="6">
        <text>L-glutamate + NADP(+) + H2O = 2-oxoglutarate + NH4(+) + NADPH + H(+)</text>
        <dbReference type="Rhea" id="RHEA:11612"/>
        <dbReference type="ChEBI" id="CHEBI:15377"/>
        <dbReference type="ChEBI" id="CHEBI:15378"/>
        <dbReference type="ChEBI" id="CHEBI:16810"/>
        <dbReference type="ChEBI" id="CHEBI:28938"/>
        <dbReference type="ChEBI" id="CHEBI:29985"/>
        <dbReference type="ChEBI" id="CHEBI:57783"/>
        <dbReference type="ChEBI" id="CHEBI:58349"/>
        <dbReference type="EC" id="1.4.1.3"/>
    </reaction>
</comment>
<evidence type="ECO:0000256" key="9">
    <source>
        <dbReference type="PIRSR" id="PIRSR000185-2"/>
    </source>
</evidence>
<evidence type="ECO:0000256" key="6">
    <source>
        <dbReference type="ARBA" id="ARBA00048577"/>
    </source>
</evidence>
<dbReference type="Gene3D" id="1.10.287.140">
    <property type="match status" value="1"/>
</dbReference>
<dbReference type="SMART" id="SM00839">
    <property type="entry name" value="ELFV_dehydrog"/>
    <property type="match status" value="1"/>
</dbReference>
<dbReference type="PANTHER" id="PTHR11606:SF7">
    <property type="entry name" value="GLUTAMATE DEHYDROGENASE"/>
    <property type="match status" value="1"/>
</dbReference>
<comment type="subcellular location">
    <subcellularLocation>
        <location evidence="1">Mitochondrion</location>
    </subcellularLocation>
</comment>
<evidence type="ECO:0000256" key="3">
    <source>
        <dbReference type="ARBA" id="ARBA00023002"/>
    </source>
</evidence>
<dbReference type="InterPro" id="IPR033922">
    <property type="entry name" value="NAD_bind_Glu_DH"/>
</dbReference>
<dbReference type="InterPro" id="IPR036291">
    <property type="entry name" value="NAD(P)-bd_dom_sf"/>
</dbReference>
<dbReference type="InterPro" id="IPR033524">
    <property type="entry name" value="Glu/Leu/Phe/Val_DH_AS"/>
</dbReference>
<keyword evidence="3 7" id="KW-0560">Oxidoreductase</keyword>
<protein>
    <recommendedName>
        <fullName evidence="7">Glutamate dehydrogenase</fullName>
    </recommendedName>
</protein>
<dbReference type="GO" id="GO:0004353">
    <property type="term" value="F:glutamate dehydrogenase [NAD(P)+] activity"/>
    <property type="evidence" value="ECO:0007669"/>
    <property type="project" value="UniProtKB-EC"/>
</dbReference>
<evidence type="ECO:0000256" key="11">
    <source>
        <dbReference type="RuleBase" id="RU004417"/>
    </source>
</evidence>
<dbReference type="SUPFAM" id="SSF53223">
    <property type="entry name" value="Aminoacid dehydrogenase-like, N-terminal domain"/>
    <property type="match status" value="1"/>
</dbReference>